<proteinExistence type="predicted"/>
<dbReference type="EMBL" id="LAZR01024063">
    <property type="protein sequence ID" value="KKL76390.1"/>
    <property type="molecule type" value="Genomic_DNA"/>
</dbReference>
<reference evidence="1" key="1">
    <citation type="journal article" date="2015" name="Nature">
        <title>Complex archaea that bridge the gap between prokaryotes and eukaryotes.</title>
        <authorList>
            <person name="Spang A."/>
            <person name="Saw J.H."/>
            <person name="Jorgensen S.L."/>
            <person name="Zaremba-Niedzwiedzka K."/>
            <person name="Martijn J."/>
            <person name="Lind A.E."/>
            <person name="van Eijk R."/>
            <person name="Schleper C."/>
            <person name="Guy L."/>
            <person name="Ettema T.J."/>
        </authorList>
    </citation>
    <scope>NUCLEOTIDE SEQUENCE</scope>
</reference>
<organism evidence="1">
    <name type="scientific">marine sediment metagenome</name>
    <dbReference type="NCBI Taxonomy" id="412755"/>
    <lineage>
        <taxon>unclassified sequences</taxon>
        <taxon>metagenomes</taxon>
        <taxon>ecological metagenomes</taxon>
    </lineage>
</organism>
<comment type="caution">
    <text evidence="1">The sequence shown here is derived from an EMBL/GenBank/DDBJ whole genome shotgun (WGS) entry which is preliminary data.</text>
</comment>
<evidence type="ECO:0000313" key="1">
    <source>
        <dbReference type="EMBL" id="KKL76390.1"/>
    </source>
</evidence>
<dbReference type="AlphaFoldDB" id="A0A0F9H410"/>
<gene>
    <name evidence="1" type="ORF">LCGC14_2045390</name>
</gene>
<name>A0A0F9H410_9ZZZZ</name>
<protein>
    <submittedName>
        <fullName evidence="1">Uncharacterized protein</fullName>
    </submittedName>
</protein>
<sequence>MSKDKVEKSAEEENFTDAVGTPTAMLLPARNYRFKVFDDNYSITIPRKGKYTDLDPEIFSADEGEFDLLKYDKSNRTHTLYMPAISKILFATSQYPDLQDGQAFTPIAIVFNRDEVEIIGNVIEMVPKED</sequence>
<accession>A0A0F9H410</accession>